<comment type="caution">
    <text evidence="1">The sequence shown here is derived from an EMBL/GenBank/DDBJ whole genome shotgun (WGS) entry which is preliminary data.</text>
</comment>
<sequence>MSEPTPVEREDEDDHDLLTYGEAGFRLYEAVRDQRALVQRLREAGSPGVDAAETRLSGLQEAADRNSRQPINDENFERFFGYPGFAKRNTKGQD</sequence>
<dbReference type="RefSeq" id="WP_302706719.1">
    <property type="nucleotide sequence ID" value="NZ_JAULSC010000004.1"/>
</dbReference>
<accession>A0ABT8TN66</accession>
<evidence type="ECO:0000313" key="2">
    <source>
        <dbReference type="Proteomes" id="UP001168363"/>
    </source>
</evidence>
<proteinExistence type="predicted"/>
<gene>
    <name evidence="1" type="ORF">QWJ41_06740</name>
</gene>
<dbReference type="Proteomes" id="UP001168363">
    <property type="component" value="Unassembled WGS sequence"/>
</dbReference>
<evidence type="ECO:0000313" key="1">
    <source>
        <dbReference type="EMBL" id="MDO3395406.1"/>
    </source>
</evidence>
<organism evidence="1 2">
    <name type="scientific">Nocardioides cremeus</name>
    <dbReference type="NCBI Taxonomy" id="3058044"/>
    <lineage>
        <taxon>Bacteria</taxon>
        <taxon>Bacillati</taxon>
        <taxon>Actinomycetota</taxon>
        <taxon>Actinomycetes</taxon>
        <taxon>Propionibacteriales</taxon>
        <taxon>Nocardioidaceae</taxon>
        <taxon>Nocardioides</taxon>
    </lineage>
</organism>
<name>A0ABT8TN66_9ACTN</name>
<dbReference type="EMBL" id="JAULSC010000004">
    <property type="protein sequence ID" value="MDO3395406.1"/>
    <property type="molecule type" value="Genomic_DNA"/>
</dbReference>
<evidence type="ECO:0008006" key="3">
    <source>
        <dbReference type="Google" id="ProtNLM"/>
    </source>
</evidence>
<keyword evidence="2" id="KW-1185">Reference proteome</keyword>
<reference evidence="1" key="1">
    <citation type="submission" date="2023-06" db="EMBL/GenBank/DDBJ databases">
        <title>Genome sequence of Nocardioides sp. SOB44.</title>
        <authorList>
            <person name="Zhang G."/>
        </authorList>
    </citation>
    <scope>NUCLEOTIDE SEQUENCE</scope>
    <source>
        <strain evidence="1">SOB44</strain>
    </source>
</reference>
<protein>
    <recommendedName>
        <fullName evidence="3">Acyl-CoA synthetase</fullName>
    </recommendedName>
</protein>